<gene>
    <name evidence="12" type="ORF">JQN70_13110</name>
</gene>
<evidence type="ECO:0000313" key="13">
    <source>
        <dbReference type="Proteomes" id="UP001430172"/>
    </source>
</evidence>
<dbReference type="Pfam" id="PF07730">
    <property type="entry name" value="HisKA_3"/>
    <property type="match status" value="1"/>
</dbReference>
<dbReference type="InterPro" id="IPR003594">
    <property type="entry name" value="HATPase_dom"/>
</dbReference>
<dbReference type="Gene3D" id="3.30.565.10">
    <property type="entry name" value="Histidine kinase-like ATPase, C-terminal domain"/>
    <property type="match status" value="1"/>
</dbReference>
<feature type="domain" description="Signal transduction histidine kinase subgroup 3 dimerisation and phosphoacceptor" evidence="11">
    <location>
        <begin position="190"/>
        <end position="254"/>
    </location>
</feature>
<evidence type="ECO:0000256" key="6">
    <source>
        <dbReference type="ARBA" id="ARBA00022777"/>
    </source>
</evidence>
<dbReference type="CDD" id="cd16917">
    <property type="entry name" value="HATPase_UhpB-NarQ-NarX-like"/>
    <property type="match status" value="1"/>
</dbReference>
<dbReference type="PANTHER" id="PTHR24421">
    <property type="entry name" value="NITRATE/NITRITE SENSOR PROTEIN NARX-RELATED"/>
    <property type="match status" value="1"/>
</dbReference>
<keyword evidence="5" id="KW-0547">Nucleotide-binding</keyword>
<evidence type="ECO:0000259" key="10">
    <source>
        <dbReference type="Pfam" id="PF02518"/>
    </source>
</evidence>
<evidence type="ECO:0000259" key="11">
    <source>
        <dbReference type="Pfam" id="PF07730"/>
    </source>
</evidence>
<accession>A0ABS2CN80</accession>
<dbReference type="GO" id="GO:0016301">
    <property type="term" value="F:kinase activity"/>
    <property type="evidence" value="ECO:0007669"/>
    <property type="project" value="UniProtKB-KW"/>
</dbReference>
<name>A0ABS2CN80_9MICO</name>
<evidence type="ECO:0000256" key="1">
    <source>
        <dbReference type="ARBA" id="ARBA00000085"/>
    </source>
</evidence>
<protein>
    <recommendedName>
        <fullName evidence="2">histidine kinase</fullName>
        <ecNumber evidence="2">2.7.13.3</ecNumber>
    </recommendedName>
</protein>
<comment type="caution">
    <text evidence="12">The sequence shown here is derived from an EMBL/GenBank/DDBJ whole genome shotgun (WGS) entry which is preliminary data.</text>
</comment>
<evidence type="ECO:0000256" key="4">
    <source>
        <dbReference type="ARBA" id="ARBA00022679"/>
    </source>
</evidence>
<keyword evidence="9" id="KW-0812">Transmembrane</keyword>
<sequence length="393" mass="41748">MPAPPPAPRLTWWGHTWRFGLAGLVGLVLWSASVLAADDPSTRFSELQTAWAAVVDPVLGLVAFGLTAFRRRWPVPVAVAVTLLSGVSAVAGGAWALALCTLATRRQVREIAPLALLSLLASLAFEGIYPSNQSLPLWVAALVAALVVAVVVAMGSSIGADRARVQSLRDRAETSEREQQARVAAARSAERTRIAREMHDVLAHRISLVAMHAGALSFRDDLPREQQAQVARTIEENAHLALRDLRDVLGVLRAELPDGSLDPERPQPGLADLPDLVAQTRAAGTRVTLEDRCPPDVPPTVGRTVYRVAQEALTNARKHAAGCPVTVSVEGTDGDAVVVEVANPVPVSARSAVPGSGLGLLGLEERVDLLGGRLTHGTERGRFVLRASIPWTA</sequence>
<reference evidence="12" key="1">
    <citation type="submission" date="2021-02" db="EMBL/GenBank/DDBJ databases">
        <title>Phycicoccus sp. MQZ13P-5T, whole genome shotgun sequence.</title>
        <authorList>
            <person name="Tuo L."/>
        </authorList>
    </citation>
    <scope>NUCLEOTIDE SEQUENCE</scope>
    <source>
        <strain evidence="12">MQZ13P-5</strain>
    </source>
</reference>
<keyword evidence="9" id="KW-1133">Transmembrane helix</keyword>
<keyword evidence="9" id="KW-0472">Membrane</keyword>
<proteinExistence type="predicted"/>
<evidence type="ECO:0000256" key="7">
    <source>
        <dbReference type="ARBA" id="ARBA00022840"/>
    </source>
</evidence>
<dbReference type="Pfam" id="PF02518">
    <property type="entry name" value="HATPase_c"/>
    <property type="match status" value="1"/>
</dbReference>
<dbReference type="PANTHER" id="PTHR24421:SF10">
    <property type="entry name" value="NITRATE_NITRITE SENSOR PROTEIN NARQ"/>
    <property type="match status" value="1"/>
</dbReference>
<dbReference type="Gene3D" id="1.20.5.1930">
    <property type="match status" value="1"/>
</dbReference>
<evidence type="ECO:0000256" key="2">
    <source>
        <dbReference type="ARBA" id="ARBA00012438"/>
    </source>
</evidence>
<dbReference type="EMBL" id="JAFDVD010000014">
    <property type="protein sequence ID" value="MBM6401332.1"/>
    <property type="molecule type" value="Genomic_DNA"/>
</dbReference>
<dbReference type="Proteomes" id="UP001430172">
    <property type="component" value="Unassembled WGS sequence"/>
</dbReference>
<feature type="transmembrane region" description="Helical" evidence="9">
    <location>
        <begin position="75"/>
        <end position="99"/>
    </location>
</feature>
<comment type="catalytic activity">
    <reaction evidence="1">
        <text>ATP + protein L-histidine = ADP + protein N-phospho-L-histidine.</text>
        <dbReference type="EC" id="2.7.13.3"/>
    </reaction>
</comment>
<dbReference type="InterPro" id="IPR036890">
    <property type="entry name" value="HATPase_C_sf"/>
</dbReference>
<keyword evidence="7" id="KW-0067">ATP-binding</keyword>
<evidence type="ECO:0000256" key="3">
    <source>
        <dbReference type="ARBA" id="ARBA00022553"/>
    </source>
</evidence>
<dbReference type="EC" id="2.7.13.3" evidence="2"/>
<feature type="domain" description="Histidine kinase/HSP90-like ATPase" evidence="10">
    <location>
        <begin position="303"/>
        <end position="380"/>
    </location>
</feature>
<keyword evidence="8" id="KW-0902">Two-component regulatory system</keyword>
<dbReference type="RefSeq" id="WP_204131802.1">
    <property type="nucleotide sequence ID" value="NZ_JAFDVD010000014.1"/>
</dbReference>
<keyword evidence="3" id="KW-0597">Phosphoprotein</keyword>
<evidence type="ECO:0000256" key="9">
    <source>
        <dbReference type="SAM" id="Phobius"/>
    </source>
</evidence>
<evidence type="ECO:0000256" key="5">
    <source>
        <dbReference type="ARBA" id="ARBA00022741"/>
    </source>
</evidence>
<keyword evidence="4" id="KW-0808">Transferase</keyword>
<dbReference type="SUPFAM" id="SSF55874">
    <property type="entry name" value="ATPase domain of HSP90 chaperone/DNA topoisomerase II/histidine kinase"/>
    <property type="match status" value="1"/>
</dbReference>
<dbReference type="InterPro" id="IPR050482">
    <property type="entry name" value="Sensor_HK_TwoCompSys"/>
</dbReference>
<keyword evidence="6 12" id="KW-0418">Kinase</keyword>
<evidence type="ECO:0000313" key="12">
    <source>
        <dbReference type="EMBL" id="MBM6401332.1"/>
    </source>
</evidence>
<feature type="transmembrane region" description="Helical" evidence="9">
    <location>
        <begin position="16"/>
        <end position="37"/>
    </location>
</feature>
<keyword evidence="13" id="KW-1185">Reference proteome</keyword>
<feature type="transmembrane region" description="Helical" evidence="9">
    <location>
        <begin position="49"/>
        <end position="69"/>
    </location>
</feature>
<evidence type="ECO:0000256" key="8">
    <source>
        <dbReference type="ARBA" id="ARBA00023012"/>
    </source>
</evidence>
<feature type="transmembrane region" description="Helical" evidence="9">
    <location>
        <begin position="135"/>
        <end position="160"/>
    </location>
</feature>
<dbReference type="InterPro" id="IPR011712">
    <property type="entry name" value="Sig_transdc_His_kin_sub3_dim/P"/>
</dbReference>
<organism evidence="12 13">
    <name type="scientific">Phycicoccus sonneratiae</name>
    <dbReference type="NCBI Taxonomy" id="2807628"/>
    <lineage>
        <taxon>Bacteria</taxon>
        <taxon>Bacillati</taxon>
        <taxon>Actinomycetota</taxon>
        <taxon>Actinomycetes</taxon>
        <taxon>Micrococcales</taxon>
        <taxon>Intrasporangiaceae</taxon>
        <taxon>Phycicoccus</taxon>
    </lineage>
</organism>
<feature type="transmembrane region" description="Helical" evidence="9">
    <location>
        <begin position="111"/>
        <end position="129"/>
    </location>
</feature>